<reference evidence="1 2" key="1">
    <citation type="journal article" date="2012" name="J. Virol.">
        <title>Complete Genome Sequences of 138 Mycobacteriophages.</title>
        <authorList>
            <consortium name="the Science Education Alliance Phage Hunters Advancing Genomics and Evolutionary Science Program"/>
            <consortium name="the KwaZulu-Natal Research Institute for Tuberculosis and HIV Mycobacterial Genetics Course Students"/>
            <consortium name="the Phage Hunters Integrating Research and Education Program"/>
            <person name="Hatfull G.F."/>
        </authorList>
    </citation>
    <scope>NUCLEOTIDE SEQUENCE [LARGE SCALE GENOMIC DNA]</scope>
    <source>
        <strain evidence="1">Baka</strain>
    </source>
</reference>
<protein>
    <submittedName>
        <fullName evidence="1">Uncharacterized protein</fullName>
    </submittedName>
</protein>
<name>G1D051_9CAUD</name>
<dbReference type="EMBL" id="JF937090">
    <property type="protein sequence ID" value="AEK08150.1"/>
    <property type="molecule type" value="Genomic_DNA"/>
</dbReference>
<dbReference type="Proteomes" id="UP000008404">
    <property type="component" value="Segment"/>
</dbReference>
<keyword evidence="2" id="KW-1185">Reference proteome</keyword>
<dbReference type="KEGG" id="vg:40233000"/>
<accession>G1D051</accession>
<evidence type="ECO:0000313" key="1">
    <source>
        <dbReference type="EMBL" id="AEK08150.1"/>
    </source>
</evidence>
<evidence type="ECO:0000313" key="2">
    <source>
        <dbReference type="Proteomes" id="UP000008404"/>
    </source>
</evidence>
<proteinExistence type="predicted"/>
<sequence length="62" mass="6889">MSWLNEPCPPPENYTSPLITRVELVDHRSSAGKPGRVFSAFDVENVLVSVQDDGRTLKVFVS</sequence>
<dbReference type="RefSeq" id="YP_009636264.1">
    <property type="nucleotide sequence ID" value="NC_042316.1"/>
</dbReference>
<dbReference type="GeneID" id="40233000"/>
<organism evidence="1 2">
    <name type="scientific">Mycobacterium phage Baka</name>
    <dbReference type="NCBI Taxonomy" id="2902882"/>
    <lineage>
        <taxon>Viruses</taxon>
        <taxon>Duplodnaviria</taxon>
        <taxon>Heunggongvirae</taxon>
        <taxon>Uroviricota</taxon>
        <taxon>Caudoviricetes</taxon>
        <taxon>Omegavirus</taxon>
        <taxon>Omegavirus baka</taxon>
    </lineage>
</organism>
<gene>
    <name evidence="1" type="primary">93</name>
    <name evidence="1" type="ORF">PBI_BAKA_93</name>
</gene>